<dbReference type="PROSITE" id="PS50231">
    <property type="entry name" value="RICIN_B_LECTIN"/>
    <property type="match status" value="1"/>
</dbReference>
<evidence type="ECO:0000256" key="4">
    <source>
        <dbReference type="ARBA" id="ARBA00023026"/>
    </source>
</evidence>
<evidence type="ECO:0008006" key="12">
    <source>
        <dbReference type="Google" id="ProtNLM"/>
    </source>
</evidence>
<evidence type="ECO:0000256" key="8">
    <source>
        <dbReference type="ARBA" id="ARBA00023288"/>
    </source>
</evidence>
<keyword evidence="5" id="KW-0472">Membrane</keyword>
<dbReference type="InterPro" id="IPR003558">
    <property type="entry name" value="CDtoxinA/C"/>
</dbReference>
<feature type="signal peptide" evidence="9">
    <location>
        <begin position="1"/>
        <end position="30"/>
    </location>
</feature>
<dbReference type="SUPFAM" id="SSF50370">
    <property type="entry name" value="Ricin B-like lectins"/>
    <property type="match status" value="1"/>
</dbReference>
<evidence type="ECO:0000313" key="11">
    <source>
        <dbReference type="Proteomes" id="UP001595851"/>
    </source>
</evidence>
<evidence type="ECO:0000256" key="6">
    <source>
        <dbReference type="ARBA" id="ARBA00023139"/>
    </source>
</evidence>
<reference evidence="11" key="1">
    <citation type="journal article" date="2019" name="Int. J. Syst. Evol. Microbiol.">
        <title>The Global Catalogue of Microorganisms (GCM) 10K type strain sequencing project: providing services to taxonomists for standard genome sequencing and annotation.</title>
        <authorList>
            <consortium name="The Broad Institute Genomics Platform"/>
            <consortium name="The Broad Institute Genome Sequencing Center for Infectious Disease"/>
            <person name="Wu L."/>
            <person name="Ma J."/>
        </authorList>
    </citation>
    <scope>NUCLEOTIDE SEQUENCE [LARGE SCALE GENOMIC DNA]</scope>
    <source>
        <strain evidence="11">TBRC 1276</strain>
    </source>
</reference>
<evidence type="ECO:0000256" key="3">
    <source>
        <dbReference type="ARBA" id="ARBA00022729"/>
    </source>
</evidence>
<gene>
    <name evidence="10" type="ORF">ACFOY2_14215</name>
</gene>
<evidence type="ECO:0000256" key="2">
    <source>
        <dbReference type="ARBA" id="ARBA00022656"/>
    </source>
</evidence>
<proteinExistence type="predicted"/>
<comment type="subcellular location">
    <subcellularLocation>
        <location evidence="1">Cell outer membrane</location>
        <topology evidence="1">Lipid-anchor</topology>
    </subcellularLocation>
</comment>
<evidence type="ECO:0000256" key="9">
    <source>
        <dbReference type="SAM" id="SignalP"/>
    </source>
</evidence>
<sequence>MGFRRYRTKVLAAFAAAATVAIMGTGPAAAATSADDEVDASAILYWAFVNEETGECLATYQSGAIRSVSCDDKGQAGQWHWIRSEWNSDYRLLKNRWTGKCLIGTNPVTSGNCEDWTSRHWDNRAWRDSYYLFNAEKSKFLRDAYWGENELDLAGWSSDSNILWKMQQVVEVRP</sequence>
<keyword evidence="11" id="KW-1185">Reference proteome</keyword>
<evidence type="ECO:0000256" key="7">
    <source>
        <dbReference type="ARBA" id="ARBA00023237"/>
    </source>
</evidence>
<dbReference type="EMBL" id="JBHSBI010000006">
    <property type="protein sequence ID" value="MFC4008382.1"/>
    <property type="molecule type" value="Genomic_DNA"/>
</dbReference>
<evidence type="ECO:0000313" key="10">
    <source>
        <dbReference type="EMBL" id="MFC4008382.1"/>
    </source>
</evidence>
<keyword evidence="3 9" id="KW-0732">Signal</keyword>
<keyword evidence="6" id="KW-0564">Palmitate</keyword>
<dbReference type="Pfam" id="PF03498">
    <property type="entry name" value="CDtoxinA"/>
    <property type="match status" value="1"/>
</dbReference>
<keyword evidence="4" id="KW-0843">Virulence</keyword>
<organism evidence="10 11">
    <name type="scientific">Nonomuraea purpurea</name>
    <dbReference type="NCBI Taxonomy" id="1849276"/>
    <lineage>
        <taxon>Bacteria</taxon>
        <taxon>Bacillati</taxon>
        <taxon>Actinomycetota</taxon>
        <taxon>Actinomycetes</taxon>
        <taxon>Streptosporangiales</taxon>
        <taxon>Streptosporangiaceae</taxon>
        <taxon>Nonomuraea</taxon>
    </lineage>
</organism>
<dbReference type="Gene3D" id="2.80.10.50">
    <property type="match status" value="1"/>
</dbReference>
<dbReference type="RefSeq" id="WP_379528448.1">
    <property type="nucleotide sequence ID" value="NZ_JBHSBI010000006.1"/>
</dbReference>
<dbReference type="InterPro" id="IPR035992">
    <property type="entry name" value="Ricin_B-like_lectins"/>
</dbReference>
<dbReference type="Proteomes" id="UP001595851">
    <property type="component" value="Unassembled WGS sequence"/>
</dbReference>
<comment type="caution">
    <text evidence="10">The sequence shown here is derived from an EMBL/GenBank/DDBJ whole genome shotgun (WGS) entry which is preliminary data.</text>
</comment>
<keyword evidence="8" id="KW-0449">Lipoprotein</keyword>
<accession>A0ABV8G7R5</accession>
<name>A0ABV8G7R5_9ACTN</name>
<keyword evidence="7" id="KW-0998">Cell outer membrane</keyword>
<evidence type="ECO:0000256" key="1">
    <source>
        <dbReference type="ARBA" id="ARBA00004459"/>
    </source>
</evidence>
<evidence type="ECO:0000256" key="5">
    <source>
        <dbReference type="ARBA" id="ARBA00023136"/>
    </source>
</evidence>
<protein>
    <recommendedName>
        <fullName evidence="12">Ricin B lectin domain-containing protein</fullName>
    </recommendedName>
</protein>
<feature type="chain" id="PRO_5046988818" description="Ricin B lectin domain-containing protein" evidence="9">
    <location>
        <begin position="31"/>
        <end position="174"/>
    </location>
</feature>
<keyword evidence="2" id="KW-0800">Toxin</keyword>